<evidence type="ECO:0000256" key="1">
    <source>
        <dbReference type="ARBA" id="ARBA00005701"/>
    </source>
</evidence>
<reference evidence="3 4" key="1">
    <citation type="submission" date="2019-06" db="EMBL/GenBank/DDBJ databases">
        <authorList>
            <person name="Lee I."/>
            <person name="Jang G.I."/>
            <person name="Hwang C.Y."/>
        </authorList>
    </citation>
    <scope>NUCLEOTIDE SEQUENCE [LARGE SCALE GENOMIC DNA]</scope>
    <source>
        <strain evidence="3 4">PAMC 28131</strain>
    </source>
</reference>
<dbReference type="PANTHER" id="PTHR28524:SF3">
    <property type="entry name" value="SUCCINATE DEHYDROGENASE ASSEMBLY FACTOR 4, MITOCHONDRIAL"/>
    <property type="match status" value="1"/>
</dbReference>
<dbReference type="PANTHER" id="PTHR28524">
    <property type="entry name" value="SUCCINATE DEHYDROGENASE ASSEMBLY FACTOR 4, MITOCHONDRIAL"/>
    <property type="match status" value="1"/>
</dbReference>
<dbReference type="AlphaFoldDB" id="A0A501XKV8"/>
<feature type="region of interest" description="Disordered" evidence="2">
    <location>
        <begin position="1"/>
        <end position="50"/>
    </location>
</feature>
<dbReference type="EMBL" id="VFSU01000024">
    <property type="protein sequence ID" value="TPE61085.1"/>
    <property type="molecule type" value="Genomic_DNA"/>
</dbReference>
<dbReference type="Proteomes" id="UP000319897">
    <property type="component" value="Unassembled WGS sequence"/>
</dbReference>
<dbReference type="Pfam" id="PF07896">
    <property type="entry name" value="DUF1674"/>
    <property type="match status" value="1"/>
</dbReference>
<evidence type="ECO:0000313" key="3">
    <source>
        <dbReference type="EMBL" id="TPE61085.1"/>
    </source>
</evidence>
<dbReference type="InterPro" id="IPR012875">
    <property type="entry name" value="SDHF4"/>
</dbReference>
<comment type="caution">
    <text evidence="3">The sequence shown here is derived from an EMBL/GenBank/DDBJ whole genome shotgun (WGS) entry which is preliminary data.</text>
</comment>
<comment type="similarity">
    <text evidence="1">Belongs to the SDHAF4 family.</text>
</comment>
<protein>
    <submittedName>
        <fullName evidence="3">DUF1674 domain-containing protein</fullName>
    </submittedName>
</protein>
<gene>
    <name evidence="3" type="ORF">FJQ54_09305</name>
</gene>
<evidence type="ECO:0000313" key="4">
    <source>
        <dbReference type="Proteomes" id="UP000319897"/>
    </source>
</evidence>
<dbReference type="RefSeq" id="WP_140928143.1">
    <property type="nucleotide sequence ID" value="NZ_VFSU01000024.1"/>
</dbReference>
<name>A0A501XKV8_9SPHN</name>
<organism evidence="3 4">
    <name type="scientific">Sandaracinobacter neustonicus</name>
    <dbReference type="NCBI Taxonomy" id="1715348"/>
    <lineage>
        <taxon>Bacteria</taxon>
        <taxon>Pseudomonadati</taxon>
        <taxon>Pseudomonadota</taxon>
        <taxon>Alphaproteobacteria</taxon>
        <taxon>Sphingomonadales</taxon>
        <taxon>Sphingosinicellaceae</taxon>
        <taxon>Sandaracinobacter</taxon>
    </lineage>
</organism>
<proteinExistence type="inferred from homology"/>
<accession>A0A501XKV8</accession>
<sequence length="50" mass="5459">MAEKETPQKPQAEPAEAEKKPAETGEIGGPKGPEPTRYGDWERNGICSDF</sequence>
<keyword evidence="4" id="KW-1185">Reference proteome</keyword>
<evidence type="ECO:0000256" key="2">
    <source>
        <dbReference type="SAM" id="MobiDB-lite"/>
    </source>
</evidence>